<name>A0ABV0U8M9_9TELE</name>
<keyword evidence="1 2" id="KW-0103">Bromodomain</keyword>
<comment type="caution">
    <text evidence="4">The sequence shown here is derived from an EMBL/GenBank/DDBJ whole genome shotgun (WGS) entry which is preliminary data.</text>
</comment>
<accession>A0ABV0U8M9</accession>
<dbReference type="PANTHER" id="PTHR22880">
    <property type="entry name" value="FALZ-RELATED BROMODOMAIN-CONTAINING PROTEINS"/>
    <property type="match status" value="1"/>
</dbReference>
<organism evidence="4 5">
    <name type="scientific">Ilyodon furcidens</name>
    <name type="common">goldbreast splitfin</name>
    <dbReference type="NCBI Taxonomy" id="33524"/>
    <lineage>
        <taxon>Eukaryota</taxon>
        <taxon>Metazoa</taxon>
        <taxon>Chordata</taxon>
        <taxon>Craniata</taxon>
        <taxon>Vertebrata</taxon>
        <taxon>Euteleostomi</taxon>
        <taxon>Actinopterygii</taxon>
        <taxon>Neopterygii</taxon>
        <taxon>Teleostei</taxon>
        <taxon>Neoteleostei</taxon>
        <taxon>Acanthomorphata</taxon>
        <taxon>Ovalentaria</taxon>
        <taxon>Atherinomorphae</taxon>
        <taxon>Cyprinodontiformes</taxon>
        <taxon>Goodeidae</taxon>
        <taxon>Ilyodon</taxon>
    </lineage>
</organism>
<evidence type="ECO:0000313" key="5">
    <source>
        <dbReference type="Proteomes" id="UP001482620"/>
    </source>
</evidence>
<dbReference type="PROSITE" id="PS50014">
    <property type="entry name" value="BROMODOMAIN_2"/>
    <property type="match status" value="1"/>
</dbReference>
<feature type="domain" description="Bromo" evidence="3">
    <location>
        <begin position="57"/>
        <end position="101"/>
    </location>
</feature>
<protein>
    <submittedName>
        <fullName evidence="4">Bromodomain-containing protein 2</fullName>
    </submittedName>
</protein>
<dbReference type="Pfam" id="PF00439">
    <property type="entry name" value="Bromodomain"/>
    <property type="match status" value="1"/>
</dbReference>
<dbReference type="PANTHER" id="PTHR22880:SF225">
    <property type="entry name" value="BROMODOMAIN-CONTAINING PROTEIN BET-1-RELATED"/>
    <property type="match status" value="1"/>
</dbReference>
<dbReference type="PRINTS" id="PR00503">
    <property type="entry name" value="BROMODOMAIN"/>
</dbReference>
<proteinExistence type="predicted"/>
<dbReference type="InterPro" id="IPR050935">
    <property type="entry name" value="Bromo_chromatin_reader"/>
</dbReference>
<reference evidence="4 5" key="1">
    <citation type="submission" date="2021-06" db="EMBL/GenBank/DDBJ databases">
        <authorList>
            <person name="Palmer J.M."/>
        </authorList>
    </citation>
    <scope>NUCLEOTIDE SEQUENCE [LARGE SCALE GENOMIC DNA]</scope>
    <source>
        <strain evidence="5">if_2019</strain>
        <tissue evidence="4">Muscle</tissue>
    </source>
</reference>
<evidence type="ECO:0000259" key="3">
    <source>
        <dbReference type="PROSITE" id="PS50014"/>
    </source>
</evidence>
<dbReference type="Proteomes" id="UP001482620">
    <property type="component" value="Unassembled WGS sequence"/>
</dbReference>
<evidence type="ECO:0000256" key="2">
    <source>
        <dbReference type="PROSITE-ProRule" id="PRU00035"/>
    </source>
</evidence>
<evidence type="ECO:0000313" key="4">
    <source>
        <dbReference type="EMBL" id="MEQ2241545.1"/>
    </source>
</evidence>
<dbReference type="Gene3D" id="1.20.920.10">
    <property type="entry name" value="Bromodomain-like"/>
    <property type="match status" value="1"/>
</dbReference>
<evidence type="ECO:0000256" key="1">
    <source>
        <dbReference type="ARBA" id="ARBA00023117"/>
    </source>
</evidence>
<dbReference type="SUPFAM" id="SSF47370">
    <property type="entry name" value="Bromodomain"/>
    <property type="match status" value="1"/>
</dbReference>
<sequence length="101" mass="11595">MALALEKIFLQKIAYMPPKEEEIIKGKSKKTTTSEPGGLREQLNYCSDILNEMLSKKHSAYAWPFYEPVDAKALGLHDYHDIIKYPMDLGTVKVDLLVYFL</sequence>
<dbReference type="InterPro" id="IPR036427">
    <property type="entry name" value="Bromodomain-like_sf"/>
</dbReference>
<gene>
    <name evidence="4" type="primary">BRD2_2</name>
    <name evidence="4" type="ORF">ILYODFUR_026430</name>
</gene>
<dbReference type="EMBL" id="JAHRIQ010061273">
    <property type="protein sequence ID" value="MEQ2241545.1"/>
    <property type="molecule type" value="Genomic_DNA"/>
</dbReference>
<keyword evidence="5" id="KW-1185">Reference proteome</keyword>
<dbReference type="InterPro" id="IPR001487">
    <property type="entry name" value="Bromodomain"/>
</dbReference>